<evidence type="ECO:0000313" key="9">
    <source>
        <dbReference type="EMBL" id="MDN4579936.1"/>
    </source>
</evidence>
<dbReference type="InterPro" id="IPR011990">
    <property type="entry name" value="TPR-like_helical_dom_sf"/>
</dbReference>
<evidence type="ECO:0000256" key="2">
    <source>
        <dbReference type="ARBA" id="ARBA00023136"/>
    </source>
</evidence>
<reference evidence="8" key="1">
    <citation type="submission" date="2018-04" db="EMBL/GenBank/DDBJ databases">
        <authorList>
            <person name="Jy Z."/>
        </authorList>
    </citation>
    <scope>NUCLEOTIDE SEQUENCE</scope>
    <source>
        <strain evidence="9">AS13</strain>
        <strain evidence="8">LA18</strain>
    </source>
</reference>
<comment type="subcellular location">
    <subcellularLocation>
        <location evidence="6">Cell outer membrane</location>
        <topology evidence="6">Lipid-anchor</topology>
    </subcellularLocation>
</comment>
<dbReference type="PANTHER" id="PTHR37423">
    <property type="entry name" value="SOLUBLE LYTIC MUREIN TRANSGLYCOSYLASE-RELATED"/>
    <property type="match status" value="1"/>
</dbReference>
<dbReference type="NCBIfam" id="TIGR03302">
    <property type="entry name" value="OM_YfiO"/>
    <property type="match status" value="1"/>
</dbReference>
<evidence type="ECO:0000313" key="8">
    <source>
        <dbReference type="EMBL" id="MDN4574433.1"/>
    </source>
</evidence>
<proteinExistence type="inferred from homology"/>
<organism evidence="8 11">
    <name type="scientific">Pandoraea cepalis</name>
    <dbReference type="NCBI Taxonomy" id="2508294"/>
    <lineage>
        <taxon>Bacteria</taxon>
        <taxon>Pseudomonadati</taxon>
        <taxon>Pseudomonadota</taxon>
        <taxon>Betaproteobacteria</taxon>
        <taxon>Burkholderiales</taxon>
        <taxon>Burkholderiaceae</taxon>
        <taxon>Pandoraea</taxon>
    </lineage>
</organism>
<keyword evidence="4 6" id="KW-0998">Cell outer membrane</keyword>
<dbReference type="CDD" id="cd15830">
    <property type="entry name" value="BamD"/>
    <property type="match status" value="1"/>
</dbReference>
<protein>
    <recommendedName>
        <fullName evidence="6">Outer membrane protein assembly factor BamD</fullName>
    </recommendedName>
</protein>
<evidence type="ECO:0000256" key="6">
    <source>
        <dbReference type="HAMAP-Rule" id="MF_00922"/>
    </source>
</evidence>
<dbReference type="Proteomes" id="UP001172791">
    <property type="component" value="Unassembled WGS sequence"/>
</dbReference>
<dbReference type="EMBL" id="QAIC01000040">
    <property type="protein sequence ID" value="MDN4574433.1"/>
    <property type="molecule type" value="Genomic_DNA"/>
</dbReference>
<keyword evidence="2 6" id="KW-0472">Membrane</keyword>
<evidence type="ECO:0000256" key="3">
    <source>
        <dbReference type="ARBA" id="ARBA00023139"/>
    </source>
</evidence>
<dbReference type="HAMAP" id="MF_00922">
    <property type="entry name" value="OM_assembly_BamD"/>
    <property type="match status" value="1"/>
</dbReference>
<evidence type="ECO:0000256" key="4">
    <source>
        <dbReference type="ARBA" id="ARBA00023237"/>
    </source>
</evidence>
<evidence type="ECO:0000313" key="11">
    <source>
        <dbReference type="Proteomes" id="UP001172791"/>
    </source>
</evidence>
<evidence type="ECO:0000259" key="7">
    <source>
        <dbReference type="Pfam" id="PF13525"/>
    </source>
</evidence>
<keyword evidence="10" id="KW-1185">Reference proteome</keyword>
<accession>A0AAW7MPE0</accession>
<dbReference type="GO" id="GO:1990063">
    <property type="term" value="C:Bam protein complex"/>
    <property type="evidence" value="ECO:0007669"/>
    <property type="project" value="TreeGrafter"/>
</dbReference>
<comment type="similarity">
    <text evidence="6">Belongs to the BamD family.</text>
</comment>
<dbReference type="PROSITE" id="PS51257">
    <property type="entry name" value="PROKAR_LIPOPROTEIN"/>
    <property type="match status" value="1"/>
</dbReference>
<dbReference type="Gene3D" id="1.25.40.10">
    <property type="entry name" value="Tetratricopeptide repeat domain"/>
    <property type="match status" value="1"/>
</dbReference>
<comment type="caution">
    <text evidence="8">The sequence shown here is derived from an EMBL/GenBank/DDBJ whole genome shotgun (WGS) entry which is preliminary data.</text>
</comment>
<sequence>MGHREVKLTSMQALKLVKHLTLAAIVVGSLAACGILPEKVDETAGWSTNKLYSEAKDSFDSGDYTKAAKYYELLEGRDPFGPHAQQAQINTAYSYYKDNEPAQALTAIDRFIRLHPDSPSIDYAYYLKGLINFNDDLGLFGRFSGQDLSERDPKALRAAYDSFKYLVEHYPSSKYANDAALRMRYAVNAMAAHEVHAAEYYYRRGAYLAAVNRAQSALKDYDQAPALEDALGIMIKSYDKLGMTELRDDARRVMEKTYPKSGYLTVGHRTDTSGDKKSWWQLWR</sequence>
<dbReference type="Pfam" id="PF13525">
    <property type="entry name" value="YfiO"/>
    <property type="match status" value="1"/>
</dbReference>
<dbReference type="SUPFAM" id="SSF48452">
    <property type="entry name" value="TPR-like"/>
    <property type="match status" value="1"/>
</dbReference>
<dbReference type="Proteomes" id="UP001172788">
    <property type="component" value="Unassembled WGS sequence"/>
</dbReference>
<keyword evidence="1 6" id="KW-0732">Signal</keyword>
<dbReference type="InterPro" id="IPR017689">
    <property type="entry name" value="BamD"/>
</dbReference>
<keyword evidence="5 6" id="KW-0449">Lipoprotein</keyword>
<dbReference type="GO" id="GO:0051205">
    <property type="term" value="P:protein insertion into membrane"/>
    <property type="evidence" value="ECO:0007669"/>
    <property type="project" value="UniProtKB-UniRule"/>
</dbReference>
<dbReference type="EMBL" id="QAID01000043">
    <property type="protein sequence ID" value="MDN4579936.1"/>
    <property type="molecule type" value="Genomic_DNA"/>
</dbReference>
<dbReference type="PANTHER" id="PTHR37423:SF1">
    <property type="entry name" value="OUTER MEMBRANE PROTEIN ASSEMBLY FACTOR BAMD"/>
    <property type="match status" value="1"/>
</dbReference>
<dbReference type="GO" id="GO:0043165">
    <property type="term" value="P:Gram-negative-bacterium-type cell outer membrane assembly"/>
    <property type="evidence" value="ECO:0007669"/>
    <property type="project" value="UniProtKB-UniRule"/>
</dbReference>
<evidence type="ECO:0000256" key="1">
    <source>
        <dbReference type="ARBA" id="ARBA00022729"/>
    </source>
</evidence>
<comment type="function">
    <text evidence="6">Part of the outer membrane protein assembly complex, which is involved in assembly and insertion of beta-barrel proteins into the outer membrane.</text>
</comment>
<evidence type="ECO:0000313" key="10">
    <source>
        <dbReference type="Proteomes" id="UP001172788"/>
    </source>
</evidence>
<feature type="domain" description="Outer membrane lipoprotein BamD-like" evidence="7">
    <location>
        <begin position="48"/>
        <end position="250"/>
    </location>
</feature>
<comment type="subunit">
    <text evidence="6">Part of the Bam complex.</text>
</comment>
<dbReference type="InterPro" id="IPR039565">
    <property type="entry name" value="BamD-like"/>
</dbReference>
<keyword evidence="3 6" id="KW-0564">Palmitate</keyword>
<evidence type="ECO:0000256" key="5">
    <source>
        <dbReference type="ARBA" id="ARBA00023288"/>
    </source>
</evidence>
<dbReference type="AlphaFoldDB" id="A0AAW7MPE0"/>
<name>A0AAW7MPE0_9BURK</name>
<gene>
    <name evidence="6" type="primary">bamD</name>
    <name evidence="8" type="ORF">DBA34_14330</name>
    <name evidence="9" type="ORF">DBB29_17635</name>
</gene>